<reference evidence="1 2" key="2">
    <citation type="submission" date="2017-10" db="EMBL/GenBank/DDBJ databases">
        <authorList>
            <person name="Banno H."/>
            <person name="Chua N.-H."/>
        </authorList>
    </citation>
    <scope>NUCLEOTIDE SEQUENCE [LARGE SCALE GENOMIC DNA]</scope>
    <source>
        <strain evidence="1 2">JK626</strain>
    </source>
</reference>
<proteinExistence type="predicted"/>
<dbReference type="AlphaFoldDB" id="A0A2G3DXU5"/>
<accession>A0A2G3DXU5</accession>
<sequence>MAIHNGKFFDVEVTRAFFTDLADGYNEFNRNAKIHRGTLEDFVNTDAWQGKDAENAKKLMKANKITLLNEVLDLQAEATKLSEHILDKFRIEVDNAPDARIEYDTLWQINDDYKNLYFDYMDIHNDVESIASDSQLRFSRYGNIRIPESTNCEKAFAKLCGSDDDNAGFIYECIQKLIRFDSETEALINDAALGSKAEFLLNRMRTKGSAVNVGRLSSKSDFASGFDISDVRFGRRIVSARFNGRFLRNRFKDVIYIDDEQVPLRGGKRFSKSLRGMFTKSATKSTSKTKSKAKISTKATKQTQVQSVDYSVYETGVNAVDAYIPQVISDLESANNDELMRDYWATADENKRKAIAAVFNYDMAFIDGHLSNAKCEKQEIHVNSILKMMFNTPEDEYMEGYNGGDINSNAGNPYPSHTYYFNTSAMNELKKNCSNQKATKYLDLLISQKKNDSPMGFYDIDVKLAGAAVSFSIISPDGNIKDVLYQPKERIDWAIDYWQRNGCYNYTNGFMSREEITSFYRQAKNSEDAKFIDKLMRTDGSYEDVFVVNPTKLSANSDVLLGQYGYRLAELACAEAEQGTPIASRNRYQKFLGQLTIDRSVGESWNLVKDNDYINRYAIGCGLFTDSLVASAWVSDPAYDNELAKQLEVAKFNERIAFALYQYAINDGKGSKGYEIGIDYKASKTENNTEEMNYIRLTPLYRVPLYGYDSSYVPQTNYDSSHSSTINGYTTTKGSQLEILLKHGYGLDAVGDLVGDDIHNLEKKKQEAAKNVAMDTMIDVVGIFCPIAGAGLQTLKDIANGNEAVLINAASSADKIVGIKELLGKNPEIVKGNKSFAKVLSAVMNYEKQIGKINADIDTLKDIESVLLFYNTSCYDGQSSGDSQGHYVKLDDLKMIRLIQQWNLDGISAVYDSKIYNYLEDNISTMVNKTKGNIDEDIEGDIEKAYNTIMYGVGYSGGETFDSILDIPDNIMRDCKDQINYYAGQLNGASLYSQVQSYR</sequence>
<gene>
    <name evidence="1" type="ORF">CSX01_03560</name>
</gene>
<dbReference type="RefSeq" id="WP_099391463.1">
    <property type="nucleotide sequence ID" value="NZ_PDYF01000008.1"/>
</dbReference>
<comment type="caution">
    <text evidence="1">The sequence shown here is derived from an EMBL/GenBank/DDBJ whole genome shotgun (WGS) entry which is preliminary data.</text>
</comment>
<reference evidence="1 2" key="1">
    <citation type="submission" date="2017-10" db="EMBL/GenBank/DDBJ databases">
        <title>Resolving the taxonomy of Roseburia spp., Eubacterium rectale and Agathobacter spp. through phylogenomic analysis.</title>
        <authorList>
            <person name="Sheridan P.O."/>
            <person name="Walker A.W."/>
            <person name="Duncan S.H."/>
            <person name="Scott K.P."/>
            <person name="Toole P.W.O."/>
            <person name="Luis P."/>
            <person name="Flint H.J."/>
        </authorList>
    </citation>
    <scope>NUCLEOTIDE SEQUENCE [LARGE SCALE GENOMIC DNA]</scope>
    <source>
        <strain evidence="1 2">JK626</strain>
    </source>
</reference>
<evidence type="ECO:0000313" key="1">
    <source>
        <dbReference type="EMBL" id="PHU35690.1"/>
    </source>
</evidence>
<protein>
    <submittedName>
        <fullName evidence="1">Uncharacterized protein</fullName>
    </submittedName>
</protein>
<name>A0A2G3DXU5_9FIRM</name>
<dbReference type="Proteomes" id="UP000225889">
    <property type="component" value="Unassembled WGS sequence"/>
</dbReference>
<evidence type="ECO:0000313" key="2">
    <source>
        <dbReference type="Proteomes" id="UP000225889"/>
    </source>
</evidence>
<dbReference type="EMBL" id="PDYF01000008">
    <property type="protein sequence ID" value="PHU35690.1"/>
    <property type="molecule type" value="Genomic_DNA"/>
</dbReference>
<organism evidence="1 2">
    <name type="scientific">Pseudobutyrivibrio ruminis</name>
    <dbReference type="NCBI Taxonomy" id="46206"/>
    <lineage>
        <taxon>Bacteria</taxon>
        <taxon>Bacillati</taxon>
        <taxon>Bacillota</taxon>
        <taxon>Clostridia</taxon>
        <taxon>Lachnospirales</taxon>
        <taxon>Lachnospiraceae</taxon>
        <taxon>Pseudobutyrivibrio</taxon>
    </lineage>
</organism>